<evidence type="ECO:0000313" key="3">
    <source>
        <dbReference type="Proteomes" id="UP000035720"/>
    </source>
</evidence>
<proteinExistence type="predicted"/>
<dbReference type="SUPFAM" id="SSF52266">
    <property type="entry name" value="SGNH hydrolase"/>
    <property type="match status" value="1"/>
</dbReference>
<name>A0A077MB48_9MICO</name>
<evidence type="ECO:0000259" key="1">
    <source>
        <dbReference type="Pfam" id="PF19040"/>
    </source>
</evidence>
<dbReference type="AlphaFoldDB" id="A0A077MB48"/>
<dbReference type="InterPro" id="IPR043968">
    <property type="entry name" value="SGNH"/>
</dbReference>
<reference evidence="2 3" key="1">
    <citation type="journal article" date="2013" name="ISME J.">
        <title>A metabolic model for members of the genus Tetrasphaera involved in enhanced biological phosphorus removal.</title>
        <authorList>
            <person name="Kristiansen R."/>
            <person name="Nguyen H.T.T."/>
            <person name="Saunders A.M."/>
            <person name="Nielsen J.L."/>
            <person name="Wimmer R."/>
            <person name="Le V.Q."/>
            <person name="McIlroy S.J."/>
            <person name="Petrovski S."/>
            <person name="Seviour R.J."/>
            <person name="Calteau A."/>
            <person name="Nielsen K.L."/>
            <person name="Nielsen P.H."/>
        </authorList>
    </citation>
    <scope>NUCLEOTIDE SEQUENCE [LARGE SCALE GENOMIC DNA]</scope>
    <source>
        <strain evidence="2 3">Ben 74</strain>
    </source>
</reference>
<dbReference type="Pfam" id="PF19040">
    <property type="entry name" value="SGNH"/>
    <property type="match status" value="1"/>
</dbReference>
<keyword evidence="3" id="KW-1185">Reference proteome</keyword>
<sequence length="144" mass="15469">MVLVSSAVGEFPLQLDAPNLDDAWRDGTITTLTRLKEAGSAPIVLGSPPTIRDPRLCLNRITQARGCTTEIDRVYERKVKAEHAAAQAVGVAMIDVRTWMCAGSTCPLTVGHYLTLTDTTHVTAAFAAALGPVLRQELEKEGQP</sequence>
<organism evidence="2 3">
    <name type="scientific">Nostocoides jenkinsii Ben 74</name>
    <dbReference type="NCBI Taxonomy" id="1193518"/>
    <lineage>
        <taxon>Bacteria</taxon>
        <taxon>Bacillati</taxon>
        <taxon>Actinomycetota</taxon>
        <taxon>Actinomycetes</taxon>
        <taxon>Micrococcales</taxon>
        <taxon>Intrasporangiaceae</taxon>
        <taxon>Nostocoides</taxon>
    </lineage>
</organism>
<protein>
    <recommendedName>
        <fullName evidence="1">SGNH domain-containing protein</fullName>
    </recommendedName>
</protein>
<dbReference type="Proteomes" id="UP000035720">
    <property type="component" value="Unassembled WGS sequence"/>
</dbReference>
<dbReference type="STRING" id="1193518.BN13_140049"/>
<dbReference type="RefSeq" id="WP_048544542.1">
    <property type="nucleotide sequence ID" value="NZ_HF571038.1"/>
</dbReference>
<comment type="caution">
    <text evidence="2">The sequence shown here is derived from an EMBL/GenBank/DDBJ whole genome shotgun (WGS) entry which is preliminary data.</text>
</comment>
<dbReference type="EMBL" id="CAJC01000046">
    <property type="protein sequence ID" value="CCI52057.1"/>
    <property type="molecule type" value="Genomic_DNA"/>
</dbReference>
<feature type="domain" description="SGNH" evidence="1">
    <location>
        <begin position="21"/>
        <end position="135"/>
    </location>
</feature>
<gene>
    <name evidence="2" type="ORF">BN13_140049</name>
</gene>
<accession>A0A077MB48</accession>
<evidence type="ECO:0000313" key="2">
    <source>
        <dbReference type="EMBL" id="CCI52057.1"/>
    </source>
</evidence>